<dbReference type="PANTHER" id="PTHR30161">
    <property type="entry name" value="FLAGELLAR EXPORT PROTEIN, MEMBRANE FLHA SUBUNIT-RELATED"/>
    <property type="match status" value="1"/>
</dbReference>
<evidence type="ECO:0000256" key="3">
    <source>
        <dbReference type="ARBA" id="ARBA00022475"/>
    </source>
</evidence>
<reference evidence="8 9" key="1">
    <citation type="submission" date="2020-05" db="EMBL/GenBank/DDBJ databases">
        <title>Genome Sequencing of Type Strains.</title>
        <authorList>
            <person name="Lemaire J.F."/>
            <person name="Inderbitzin P."/>
            <person name="Gregorio O.A."/>
            <person name="Collins S.B."/>
            <person name="Wespe N."/>
            <person name="Knight-Connoni V."/>
        </authorList>
    </citation>
    <scope>NUCLEOTIDE SEQUENCE [LARGE SCALE GENOMIC DNA]</scope>
    <source>
        <strain evidence="8 9">DSM 20512</strain>
    </source>
</reference>
<evidence type="ECO:0000256" key="7">
    <source>
        <dbReference type="SAM" id="Phobius"/>
    </source>
</evidence>
<dbReference type="GO" id="GO:0044780">
    <property type="term" value="P:bacterial-type flagellum assembly"/>
    <property type="evidence" value="ECO:0007669"/>
    <property type="project" value="TreeGrafter"/>
</dbReference>
<evidence type="ECO:0000256" key="1">
    <source>
        <dbReference type="ARBA" id="ARBA00004651"/>
    </source>
</evidence>
<dbReference type="Gene3D" id="1.10.8.540">
    <property type="entry name" value="FHIPEP family, domain 3"/>
    <property type="match status" value="1"/>
</dbReference>
<dbReference type="AlphaFoldDB" id="A0A850DWL0"/>
<feature type="transmembrane region" description="Helical" evidence="7">
    <location>
        <begin position="191"/>
        <end position="212"/>
    </location>
</feature>
<dbReference type="RefSeq" id="WP_144801245.1">
    <property type="nucleotide sequence ID" value="NZ_BAAAWP010000001.1"/>
</dbReference>
<keyword evidence="3" id="KW-1003">Cell membrane</keyword>
<evidence type="ECO:0000256" key="5">
    <source>
        <dbReference type="ARBA" id="ARBA00022989"/>
    </source>
</evidence>
<comment type="similarity">
    <text evidence="2">Belongs to the FHIPEP (flagella/HR/invasion proteins export pore) family.</text>
</comment>
<accession>A0A850DWL0</accession>
<dbReference type="InterPro" id="IPR001712">
    <property type="entry name" value="T3SS_FHIPEP"/>
</dbReference>
<dbReference type="Gene3D" id="3.40.30.60">
    <property type="entry name" value="FHIPEP family, domain 1"/>
    <property type="match status" value="1"/>
</dbReference>
<evidence type="ECO:0000256" key="2">
    <source>
        <dbReference type="ARBA" id="ARBA00008835"/>
    </source>
</evidence>
<comment type="subcellular location">
    <subcellularLocation>
        <location evidence="1">Cell membrane</location>
        <topology evidence="1">Multi-pass membrane protein</topology>
    </subcellularLocation>
</comment>
<feature type="transmembrane region" description="Helical" evidence="7">
    <location>
        <begin position="64"/>
        <end position="84"/>
    </location>
</feature>
<evidence type="ECO:0000256" key="6">
    <source>
        <dbReference type="ARBA" id="ARBA00023136"/>
    </source>
</evidence>
<dbReference type="InterPro" id="IPR042196">
    <property type="entry name" value="FHIPEP_4"/>
</dbReference>
<evidence type="ECO:0000313" key="9">
    <source>
        <dbReference type="Proteomes" id="UP000539146"/>
    </source>
</evidence>
<organism evidence="8 9">
    <name type="scientific">Curtobacterium citreum</name>
    <dbReference type="NCBI Taxonomy" id="2036"/>
    <lineage>
        <taxon>Bacteria</taxon>
        <taxon>Bacillati</taxon>
        <taxon>Actinomycetota</taxon>
        <taxon>Actinomycetes</taxon>
        <taxon>Micrococcales</taxon>
        <taxon>Microbacteriaceae</taxon>
        <taxon>Curtobacterium</taxon>
    </lineage>
</organism>
<dbReference type="PIRSF" id="PIRSF005419">
    <property type="entry name" value="FlhA"/>
    <property type="match status" value="1"/>
</dbReference>
<proteinExistence type="inferred from homology"/>
<dbReference type="InterPro" id="IPR042193">
    <property type="entry name" value="FHIPEP_3"/>
</dbReference>
<dbReference type="GO" id="GO:0009306">
    <property type="term" value="P:protein secretion"/>
    <property type="evidence" value="ECO:0007669"/>
    <property type="project" value="InterPro"/>
</dbReference>
<protein>
    <submittedName>
        <fullName evidence="8">FHIPEP family type III secretion protein</fullName>
    </submittedName>
</protein>
<gene>
    <name evidence="8" type="ORF">HP467_13735</name>
</gene>
<evidence type="ECO:0000313" key="8">
    <source>
        <dbReference type="EMBL" id="NUU29159.1"/>
    </source>
</evidence>
<dbReference type="Proteomes" id="UP000539146">
    <property type="component" value="Unassembled WGS sequence"/>
</dbReference>
<feature type="transmembrane region" description="Helical" evidence="7">
    <location>
        <begin position="271"/>
        <end position="287"/>
    </location>
</feature>
<dbReference type="GO" id="GO:0005886">
    <property type="term" value="C:plasma membrane"/>
    <property type="evidence" value="ECO:0007669"/>
    <property type="project" value="UniProtKB-SubCell"/>
</dbReference>
<sequence>MNRKDLPKLAVPVFIVGIVLLLILPVPSFLLDVLIICNILLALVILLTTLFVKKPLDFSVFPSLLLVATLFRLGLNVASTRLVLGEGFAGDVIQAFGHVAVSGSVIIGAVVFLILVVIQFVVVTKGAERVAEVGARFTLDAMPGKQMAIDADLNAGLITDAEAKERRAAVSAEADFYGAMDGASKFVKGDAIAGILIIVINLIGGIAIGMLQNGLSITDALSKYGILTIGDGLVTQIPALLMAVSTGMIVTRSGAETEIGASATKQLTQSRNALMIAGVAAIAMGFIPGMPIVPFLLIGAGLLFAGWRLARQAKREEQAAEQQQALEAAAPTSDSPEDLLEQMRVHALEILLAPDLVDMVSGASDDLLGRVRALRRKIAVDMGIVVPPVRTRDSIDLPPATYAIRIAGVEAGRGTAPARSVLALGDQLDGLPGAVTVEPVFGLAGKWVPAELRHAAEMTGATVIDRVSVLVTHLQAVIGDNAARLLTREDVKVLTEGVKQVNPAAVEELVPGMLSLAEVQRVLQGLLSERVPINDLGRICEALTLRAKVSTDPEGLVEAARAALGPALPARYAEDGTLRVIMIDPLLEQSMLEGLRPSEQGTQIVLDAHRIEQVLGSLRDAVRSVEEQGLSAVLVCAPQLRPAVHRMVSAQANGLPVLSYQEATAAGSTIETVGVVRAADPIAA</sequence>
<keyword evidence="4 7" id="KW-0812">Transmembrane</keyword>
<dbReference type="PROSITE" id="PS00994">
    <property type="entry name" value="FHIPEP"/>
    <property type="match status" value="1"/>
</dbReference>
<dbReference type="PRINTS" id="PR00949">
    <property type="entry name" value="TYPE3IMAPROT"/>
</dbReference>
<keyword evidence="6 7" id="KW-0472">Membrane</keyword>
<dbReference type="PANTHER" id="PTHR30161:SF1">
    <property type="entry name" value="FLAGELLAR BIOSYNTHESIS PROTEIN FLHA-RELATED"/>
    <property type="match status" value="1"/>
</dbReference>
<name>A0A850DWL0_9MICO</name>
<feature type="transmembrane region" description="Helical" evidence="7">
    <location>
        <begin position="224"/>
        <end position="250"/>
    </location>
</feature>
<feature type="transmembrane region" description="Helical" evidence="7">
    <location>
        <begin position="9"/>
        <end position="27"/>
    </location>
</feature>
<feature type="transmembrane region" description="Helical" evidence="7">
    <location>
        <begin position="33"/>
        <end position="52"/>
    </location>
</feature>
<feature type="transmembrane region" description="Helical" evidence="7">
    <location>
        <begin position="96"/>
        <end position="122"/>
    </location>
</feature>
<dbReference type="EMBL" id="JABMCG010000120">
    <property type="protein sequence ID" value="NUU29159.1"/>
    <property type="molecule type" value="Genomic_DNA"/>
</dbReference>
<dbReference type="InterPro" id="IPR025505">
    <property type="entry name" value="FHIPEP_CS"/>
</dbReference>
<comment type="caution">
    <text evidence="8">The sequence shown here is derived from an EMBL/GenBank/DDBJ whole genome shotgun (WGS) entry which is preliminary data.</text>
</comment>
<evidence type="ECO:0000256" key="4">
    <source>
        <dbReference type="ARBA" id="ARBA00022692"/>
    </source>
</evidence>
<dbReference type="Pfam" id="PF00771">
    <property type="entry name" value="FHIPEP"/>
    <property type="match status" value="1"/>
</dbReference>
<dbReference type="InterPro" id="IPR042194">
    <property type="entry name" value="FHIPEP_1"/>
</dbReference>
<dbReference type="Gene3D" id="3.40.50.12790">
    <property type="entry name" value="FHIPEP family, domain 4"/>
    <property type="match status" value="1"/>
</dbReference>
<keyword evidence="5 7" id="KW-1133">Transmembrane helix</keyword>